<dbReference type="InterPro" id="IPR032573">
    <property type="entry name" value="DUF4925"/>
</dbReference>
<dbReference type="RefSeq" id="WP_186967060.1">
    <property type="nucleotide sequence ID" value="NZ_CP182814.1"/>
</dbReference>
<sequence>MKTSKKLFYVACMALLLASCEKTYNDKLFWPGEISQEYGSYIKPYTLDLTYSGEKLAGKTVNFKTEDSETGTLTLNDVIPGENTTPINDVQLNESGEKDAYTFNGTSVTKTGAEVKYSGRITPKAMQLSLEVTMAHYGSVANTYVFPPYSHTYEGSTVRNSGASYVRMTATEGSGGAFLVPFIQAIATNLLDALLPHILSDITLEKNGITTAQYTTSPINMDEIMDIVNSEMSDADFQSIINNRTYTLSPKGLIFWNQINNTNLVMQLNLPQILSLITQNSEQNIDSQLIAGVSEALLKSDPIRLKAALSTVNQILNNKIISYILQVDDTTFTTIFSWLKSGIPVEMNQENGHTYLYVNKNTIIPIFSAIAPIITENLGMDISGLLGMIDTMDIGLDLTTQK</sequence>
<dbReference type="Pfam" id="PF16272">
    <property type="entry name" value="DUF4925"/>
    <property type="match status" value="2"/>
</dbReference>
<organism evidence="1 2">
    <name type="scientific">Bacteroides difficilis</name>
    <dbReference type="NCBI Taxonomy" id="2763021"/>
    <lineage>
        <taxon>Bacteria</taxon>
        <taxon>Pseudomonadati</taxon>
        <taxon>Bacteroidota</taxon>
        <taxon>Bacteroidia</taxon>
        <taxon>Bacteroidales</taxon>
        <taxon>Bacteroidaceae</taxon>
        <taxon>Bacteroides</taxon>
    </lineage>
</organism>
<dbReference type="Proteomes" id="UP000600600">
    <property type="component" value="Unassembled WGS sequence"/>
</dbReference>
<evidence type="ECO:0000313" key="1">
    <source>
        <dbReference type="EMBL" id="MBC5604773.1"/>
    </source>
</evidence>
<gene>
    <name evidence="1" type="ORF">H8S67_08840</name>
</gene>
<reference evidence="1 2" key="1">
    <citation type="submission" date="2020-08" db="EMBL/GenBank/DDBJ databases">
        <title>Genome public.</title>
        <authorList>
            <person name="Liu C."/>
            <person name="Sun Q."/>
        </authorList>
    </citation>
    <scope>NUCLEOTIDE SEQUENCE [LARGE SCALE GENOMIC DNA]</scope>
    <source>
        <strain evidence="1 2">M27</strain>
    </source>
</reference>
<accession>A0ABR7CAP3</accession>
<keyword evidence="2" id="KW-1185">Reference proteome</keyword>
<dbReference type="PROSITE" id="PS51257">
    <property type="entry name" value="PROKAR_LIPOPROTEIN"/>
    <property type="match status" value="1"/>
</dbReference>
<evidence type="ECO:0000313" key="2">
    <source>
        <dbReference type="Proteomes" id="UP000600600"/>
    </source>
</evidence>
<comment type="caution">
    <text evidence="1">The sequence shown here is derived from an EMBL/GenBank/DDBJ whole genome shotgun (WGS) entry which is preliminary data.</text>
</comment>
<name>A0ABR7CAP3_9BACE</name>
<proteinExistence type="predicted"/>
<protein>
    <submittedName>
        <fullName evidence="1">DUF4925 domain-containing protein</fullName>
    </submittedName>
</protein>
<dbReference type="EMBL" id="JACOOE010000003">
    <property type="protein sequence ID" value="MBC5604773.1"/>
    <property type="molecule type" value="Genomic_DNA"/>
</dbReference>